<gene>
    <name evidence="2" type="ORF">FVW59_17050</name>
</gene>
<evidence type="ECO:0000259" key="1">
    <source>
        <dbReference type="SMART" id="SM00849"/>
    </source>
</evidence>
<dbReference type="InterPro" id="IPR001279">
    <property type="entry name" value="Metallo-B-lactamas"/>
</dbReference>
<dbReference type="RefSeq" id="WP_148065572.1">
    <property type="nucleotide sequence ID" value="NZ_VRYZ01000008.1"/>
</dbReference>
<dbReference type="Gene3D" id="3.60.15.10">
    <property type="entry name" value="Ribonuclease Z/Hydroxyacylglutathione hydrolase-like"/>
    <property type="match status" value="1"/>
</dbReference>
<name>A0A5C8ZPK8_9GAMM</name>
<dbReference type="PANTHER" id="PTHR47619">
    <property type="entry name" value="METALLO-HYDROLASE YYCJ-RELATED"/>
    <property type="match status" value="1"/>
</dbReference>
<dbReference type="PANTHER" id="PTHR47619:SF1">
    <property type="entry name" value="EXODEOXYRIBONUCLEASE WALJ"/>
    <property type="match status" value="1"/>
</dbReference>
<dbReference type="Proteomes" id="UP000321933">
    <property type="component" value="Unassembled WGS sequence"/>
</dbReference>
<keyword evidence="2" id="KW-0378">Hydrolase</keyword>
<keyword evidence="3" id="KW-1185">Reference proteome</keyword>
<organism evidence="2 3">
    <name type="scientific">Parahaliea aestuarii</name>
    <dbReference type="NCBI Taxonomy" id="1852021"/>
    <lineage>
        <taxon>Bacteria</taxon>
        <taxon>Pseudomonadati</taxon>
        <taxon>Pseudomonadota</taxon>
        <taxon>Gammaproteobacteria</taxon>
        <taxon>Cellvibrionales</taxon>
        <taxon>Halieaceae</taxon>
        <taxon>Parahaliea</taxon>
    </lineage>
</organism>
<proteinExistence type="predicted"/>
<sequence length="252" mass="27562">MRFASIGSGSKGNATLVAVADTLLLVDCGFSVRETERRLSRLGVAAGDIDAILVTHEHSDHSAGVARLSRRHRIPVYLTHGTLGSGRLEDCFETRCIHSEARFRVGAIEVQPVAVPHDAREPCQYRFSHGGRSLGVLTDLGSITPHVVRHYRGCDGLVLEFNHDLDLLQAGAYPASLKRRVAGDWGHLNNRQAAALLAEIGHSALRYLVVAHISENNNCRERAASALTEVYGELDERVVWADQQGGFGWLEL</sequence>
<dbReference type="GO" id="GO:0016787">
    <property type="term" value="F:hydrolase activity"/>
    <property type="evidence" value="ECO:0007669"/>
    <property type="project" value="UniProtKB-KW"/>
</dbReference>
<dbReference type="InterPro" id="IPR036866">
    <property type="entry name" value="RibonucZ/Hydroxyglut_hydro"/>
</dbReference>
<dbReference type="InterPro" id="IPR052533">
    <property type="entry name" value="WalJ/YycJ-like"/>
</dbReference>
<dbReference type="OrthoDB" id="9803916at2"/>
<dbReference type="Pfam" id="PF12706">
    <property type="entry name" value="Lactamase_B_2"/>
    <property type="match status" value="1"/>
</dbReference>
<feature type="domain" description="Metallo-beta-lactamase" evidence="1">
    <location>
        <begin position="11"/>
        <end position="202"/>
    </location>
</feature>
<dbReference type="EMBL" id="VRYZ01000008">
    <property type="protein sequence ID" value="TXS89714.1"/>
    <property type="molecule type" value="Genomic_DNA"/>
</dbReference>
<dbReference type="SMART" id="SM00849">
    <property type="entry name" value="Lactamase_B"/>
    <property type="match status" value="1"/>
</dbReference>
<dbReference type="SUPFAM" id="SSF56281">
    <property type="entry name" value="Metallo-hydrolase/oxidoreductase"/>
    <property type="match status" value="1"/>
</dbReference>
<reference evidence="2 3" key="1">
    <citation type="submission" date="2019-08" db="EMBL/GenBank/DDBJ databases">
        <title>Parahaliea maris sp. nov., isolated from the surface seawater.</title>
        <authorList>
            <person name="Liu Y."/>
        </authorList>
    </citation>
    <scope>NUCLEOTIDE SEQUENCE [LARGE SCALE GENOMIC DNA]</scope>
    <source>
        <strain evidence="2 3">S2-26</strain>
    </source>
</reference>
<comment type="caution">
    <text evidence="2">The sequence shown here is derived from an EMBL/GenBank/DDBJ whole genome shotgun (WGS) entry which is preliminary data.</text>
</comment>
<protein>
    <submittedName>
        <fullName evidence="2">MBL fold metallo-hydrolase</fullName>
    </submittedName>
</protein>
<accession>A0A5C8ZPK8</accession>
<evidence type="ECO:0000313" key="3">
    <source>
        <dbReference type="Proteomes" id="UP000321933"/>
    </source>
</evidence>
<dbReference type="AlphaFoldDB" id="A0A5C8ZPK8"/>
<evidence type="ECO:0000313" key="2">
    <source>
        <dbReference type="EMBL" id="TXS89714.1"/>
    </source>
</evidence>